<feature type="domain" description="Beta-lactamase-related" evidence="3">
    <location>
        <begin position="60"/>
        <end position="350"/>
    </location>
</feature>
<dbReference type="SUPFAM" id="SSF56601">
    <property type="entry name" value="beta-lactamase/transpeptidase-like"/>
    <property type="match status" value="1"/>
</dbReference>
<dbReference type="Gene3D" id="3.40.710.10">
    <property type="entry name" value="DD-peptidase/beta-lactamase superfamily"/>
    <property type="match status" value="1"/>
</dbReference>
<keyword evidence="5" id="KW-1185">Reference proteome</keyword>
<evidence type="ECO:0000259" key="3">
    <source>
        <dbReference type="Pfam" id="PF00144"/>
    </source>
</evidence>
<sequence length="513" mass="56127">MVNCRRAASVLLVAAILVSIRAAPFAGAQECPFILTPTAVLSNYTYGYSSGTFIRLYSRLNQIVSEFNGNNSIVNYGVAVVHRNETIYTSGQTSVAFRVASITKTFTTLGALMLRDQGLLKLDDPINKFIPGFSIINPWGEHNTTFRELMAHTAGFPLTLCPFLRTCTDVESEILEQISRMELVRPPWSLEPVYSNLGISVLGHAWEKATSPPMSWEEFVTEEILKPLDMTSSGVNLARVTLAENPNPWATQDLGWSAPAAQMYSTVDDLAKYMKFLLSGSPALVSKSSIREWFRPTRTFADGKGAYGMPWELRKLENHTDFIIAKGGNINGYLTQLALYPPMDLGIAITAVYTLPFLPGPDRLADDFFKVLIPGIQEINQEVLAESYAGVYNCNRTKAIRSPTANVTFQVLAGSITVEVNATFGLVATLDVDLTTDGVRSPATGVVSLLLKDAAENSFFFAAGPCLWASGSISSGPDFNQPNVPDSFYNNEFVFNLTSRSILWPGVGALCTR</sequence>
<name>A0ABD3HAJ9_9MARC</name>
<dbReference type="InterPro" id="IPR001466">
    <property type="entry name" value="Beta-lactam-related"/>
</dbReference>
<comment type="similarity">
    <text evidence="1">Belongs to the beta-lactamase family.</text>
</comment>
<evidence type="ECO:0000313" key="5">
    <source>
        <dbReference type="Proteomes" id="UP001633002"/>
    </source>
</evidence>
<evidence type="ECO:0000313" key="4">
    <source>
        <dbReference type="EMBL" id="KAL3687400.1"/>
    </source>
</evidence>
<reference evidence="4 5" key="1">
    <citation type="submission" date="2024-09" db="EMBL/GenBank/DDBJ databases">
        <title>Chromosome-scale assembly of Riccia sorocarpa.</title>
        <authorList>
            <person name="Paukszto L."/>
        </authorList>
    </citation>
    <scope>NUCLEOTIDE SEQUENCE [LARGE SCALE GENOMIC DNA]</scope>
    <source>
        <strain evidence="4">LP-2024</strain>
        <tissue evidence="4">Aerial parts of the thallus</tissue>
    </source>
</reference>
<protein>
    <recommendedName>
        <fullName evidence="3">Beta-lactamase-related domain-containing protein</fullName>
    </recommendedName>
</protein>
<keyword evidence="2" id="KW-0732">Signal</keyword>
<proteinExistence type="inferred from homology"/>
<dbReference type="Pfam" id="PF00144">
    <property type="entry name" value="Beta-lactamase"/>
    <property type="match status" value="1"/>
</dbReference>
<dbReference type="EMBL" id="JBJQOH010000004">
    <property type="protein sequence ID" value="KAL3687400.1"/>
    <property type="molecule type" value="Genomic_DNA"/>
</dbReference>
<dbReference type="InterPro" id="IPR012338">
    <property type="entry name" value="Beta-lactam/transpept-like"/>
</dbReference>
<dbReference type="AlphaFoldDB" id="A0ABD3HAJ9"/>
<dbReference type="InterPro" id="IPR051478">
    <property type="entry name" value="Beta-lactamase-like_AB/R"/>
</dbReference>
<dbReference type="PANTHER" id="PTHR22935:SF95">
    <property type="entry name" value="BETA-LACTAMASE-LIKE 1-RELATED"/>
    <property type="match status" value="1"/>
</dbReference>
<comment type="caution">
    <text evidence="4">The sequence shown here is derived from an EMBL/GenBank/DDBJ whole genome shotgun (WGS) entry which is preliminary data.</text>
</comment>
<dbReference type="Proteomes" id="UP001633002">
    <property type="component" value="Unassembled WGS sequence"/>
</dbReference>
<evidence type="ECO:0000256" key="1">
    <source>
        <dbReference type="ARBA" id="ARBA00038473"/>
    </source>
</evidence>
<feature type="chain" id="PRO_5044862959" description="Beta-lactamase-related domain-containing protein" evidence="2">
    <location>
        <begin position="23"/>
        <end position="513"/>
    </location>
</feature>
<feature type="signal peptide" evidence="2">
    <location>
        <begin position="1"/>
        <end position="22"/>
    </location>
</feature>
<evidence type="ECO:0000256" key="2">
    <source>
        <dbReference type="SAM" id="SignalP"/>
    </source>
</evidence>
<organism evidence="4 5">
    <name type="scientific">Riccia sorocarpa</name>
    <dbReference type="NCBI Taxonomy" id="122646"/>
    <lineage>
        <taxon>Eukaryota</taxon>
        <taxon>Viridiplantae</taxon>
        <taxon>Streptophyta</taxon>
        <taxon>Embryophyta</taxon>
        <taxon>Marchantiophyta</taxon>
        <taxon>Marchantiopsida</taxon>
        <taxon>Marchantiidae</taxon>
        <taxon>Marchantiales</taxon>
        <taxon>Ricciaceae</taxon>
        <taxon>Riccia</taxon>
    </lineage>
</organism>
<gene>
    <name evidence="4" type="ORF">R1sor_013709</name>
</gene>
<accession>A0ABD3HAJ9</accession>
<dbReference type="PANTHER" id="PTHR22935">
    <property type="entry name" value="PENICILLIN-BINDING PROTEIN"/>
    <property type="match status" value="1"/>
</dbReference>